<protein>
    <submittedName>
        <fullName evidence="1">Uncharacterized protein</fullName>
    </submittedName>
</protein>
<accession>A0A9P8QC58</accession>
<reference evidence="1" key="1">
    <citation type="journal article" date="2021" name="Open Biol.">
        <title>Shared evolutionary footprints suggest mitochondrial oxidative damage underlies multiple complex I losses in fungi.</title>
        <authorList>
            <person name="Schikora-Tamarit M.A."/>
            <person name="Marcet-Houben M."/>
            <person name="Nosek J."/>
            <person name="Gabaldon T."/>
        </authorList>
    </citation>
    <scope>NUCLEOTIDE SEQUENCE</scope>
    <source>
        <strain evidence="1">CBS2887</strain>
    </source>
</reference>
<reference evidence="1" key="2">
    <citation type="submission" date="2021-01" db="EMBL/GenBank/DDBJ databases">
        <authorList>
            <person name="Schikora-Tamarit M.A."/>
        </authorList>
    </citation>
    <scope>NUCLEOTIDE SEQUENCE</scope>
    <source>
        <strain evidence="1">CBS2887</strain>
    </source>
</reference>
<proteinExistence type="predicted"/>
<keyword evidence="2" id="KW-1185">Reference proteome</keyword>
<dbReference type="EMBL" id="JAEUBG010000455">
    <property type="protein sequence ID" value="KAH3688238.1"/>
    <property type="molecule type" value="Genomic_DNA"/>
</dbReference>
<comment type="caution">
    <text evidence="1">The sequence shown here is derived from an EMBL/GenBank/DDBJ whole genome shotgun (WGS) entry which is preliminary data.</text>
</comment>
<dbReference type="AlphaFoldDB" id="A0A9P8QC58"/>
<organism evidence="1 2">
    <name type="scientific">Wickerhamomyces pijperi</name>
    <name type="common">Yeast</name>
    <name type="synonym">Pichia pijperi</name>
    <dbReference type="NCBI Taxonomy" id="599730"/>
    <lineage>
        <taxon>Eukaryota</taxon>
        <taxon>Fungi</taxon>
        <taxon>Dikarya</taxon>
        <taxon>Ascomycota</taxon>
        <taxon>Saccharomycotina</taxon>
        <taxon>Saccharomycetes</taxon>
        <taxon>Phaffomycetales</taxon>
        <taxon>Wickerhamomycetaceae</taxon>
        <taxon>Wickerhamomyces</taxon>
    </lineage>
</organism>
<evidence type="ECO:0000313" key="2">
    <source>
        <dbReference type="Proteomes" id="UP000774326"/>
    </source>
</evidence>
<dbReference type="Proteomes" id="UP000774326">
    <property type="component" value="Unassembled WGS sequence"/>
</dbReference>
<sequence>MTENSFVPIEFKSLCNVFQTGSSSVSPPENLSSLTCSLFIKGLKDLDKSMLGCVKVEKLKKESLFEVELAAGCVVFDVEADVIFF</sequence>
<evidence type="ECO:0000313" key="1">
    <source>
        <dbReference type="EMBL" id="KAH3688238.1"/>
    </source>
</evidence>
<name>A0A9P8QC58_WICPI</name>
<gene>
    <name evidence="1" type="ORF">WICPIJ_000789</name>
</gene>